<evidence type="ECO:0000313" key="3">
    <source>
        <dbReference type="Proteomes" id="UP000054937"/>
    </source>
</evidence>
<organism evidence="2 3">
    <name type="scientific">Pseudocohnilembus persalinus</name>
    <name type="common">Ciliate</name>
    <dbReference type="NCBI Taxonomy" id="266149"/>
    <lineage>
        <taxon>Eukaryota</taxon>
        <taxon>Sar</taxon>
        <taxon>Alveolata</taxon>
        <taxon>Ciliophora</taxon>
        <taxon>Intramacronucleata</taxon>
        <taxon>Oligohymenophorea</taxon>
        <taxon>Scuticociliatia</taxon>
        <taxon>Philasterida</taxon>
        <taxon>Pseudocohnilembidae</taxon>
        <taxon>Pseudocohnilembus</taxon>
    </lineage>
</organism>
<feature type="region of interest" description="Disordered" evidence="1">
    <location>
        <begin position="161"/>
        <end position="194"/>
    </location>
</feature>
<sequence>MITKENISQSYKDLVNMYSSKLKLQKLAKDEQNLPEELSKLYQDSEKIKSESKVFQQDQKEKIKTSTAHELRNMSEEEIKDEIFNEYRQSYFVDRVMDELKPKYSFIPSNPYKTIVGIVEPEHVNPIAKKWKNNFRSVYGHEIMEDEQVEAKFQEYELGISNQQQSQQQQSSQQQQQQQQQQSQQLSQQSSGQK</sequence>
<feature type="compositionally biased region" description="Low complexity" evidence="1">
    <location>
        <begin position="163"/>
        <end position="194"/>
    </location>
</feature>
<comment type="caution">
    <text evidence="2">The sequence shown here is derived from an EMBL/GenBank/DDBJ whole genome shotgun (WGS) entry which is preliminary data.</text>
</comment>
<gene>
    <name evidence="2" type="ORF">PPERSA_01699</name>
</gene>
<dbReference type="Proteomes" id="UP000054937">
    <property type="component" value="Unassembled WGS sequence"/>
</dbReference>
<accession>A0A0V0R1H3</accession>
<dbReference type="AlphaFoldDB" id="A0A0V0R1H3"/>
<proteinExistence type="predicted"/>
<evidence type="ECO:0000313" key="2">
    <source>
        <dbReference type="EMBL" id="KRX08154.1"/>
    </source>
</evidence>
<dbReference type="OrthoDB" id="312553at2759"/>
<keyword evidence="3" id="KW-1185">Reference proteome</keyword>
<dbReference type="InParanoid" id="A0A0V0R1H3"/>
<reference evidence="2 3" key="1">
    <citation type="journal article" date="2015" name="Sci. Rep.">
        <title>Genome of the facultative scuticociliatosis pathogen Pseudocohnilembus persalinus provides insight into its virulence through horizontal gene transfer.</title>
        <authorList>
            <person name="Xiong J."/>
            <person name="Wang G."/>
            <person name="Cheng J."/>
            <person name="Tian M."/>
            <person name="Pan X."/>
            <person name="Warren A."/>
            <person name="Jiang C."/>
            <person name="Yuan D."/>
            <person name="Miao W."/>
        </authorList>
    </citation>
    <scope>NUCLEOTIDE SEQUENCE [LARGE SCALE GENOMIC DNA]</scope>
    <source>
        <strain evidence="2">36N120E</strain>
    </source>
</reference>
<dbReference type="EMBL" id="LDAU01000073">
    <property type="protein sequence ID" value="KRX08154.1"/>
    <property type="molecule type" value="Genomic_DNA"/>
</dbReference>
<protein>
    <submittedName>
        <fullName evidence="2">Uncharacterized protein</fullName>
    </submittedName>
</protein>
<name>A0A0V0R1H3_PSEPJ</name>
<evidence type="ECO:0000256" key="1">
    <source>
        <dbReference type="SAM" id="MobiDB-lite"/>
    </source>
</evidence>